<dbReference type="Proteomes" id="UP001154400">
    <property type="component" value="Chromosome"/>
</dbReference>
<dbReference type="NCBIfam" id="TIGR03988">
    <property type="entry name" value="antisig_RsrA"/>
    <property type="match status" value="1"/>
</dbReference>
<dbReference type="KEGG" id="req:REQ_33140"/>
<feature type="domain" description="Putative zinc-finger" evidence="1">
    <location>
        <begin position="12"/>
        <end position="45"/>
    </location>
</feature>
<dbReference type="GeneID" id="57578972"/>
<dbReference type="InterPro" id="IPR027383">
    <property type="entry name" value="Znf_put"/>
</dbReference>
<name>A0A3S5Y9R7_RHOH1</name>
<proteinExistence type="predicted"/>
<protein>
    <submittedName>
        <fullName evidence="2">Anti sigma factor</fullName>
    </submittedName>
</protein>
<evidence type="ECO:0000259" key="1">
    <source>
        <dbReference type="Pfam" id="PF13490"/>
    </source>
</evidence>
<evidence type="ECO:0000313" key="3">
    <source>
        <dbReference type="Proteomes" id="UP000006892"/>
    </source>
</evidence>
<accession>A0A3S5Y9R7</accession>
<dbReference type="RefSeq" id="WP_005518761.1">
    <property type="nucleotide sequence ID" value="NC_014659.1"/>
</dbReference>
<dbReference type="AlphaFoldDB" id="A0A3S5Y9R7"/>
<dbReference type="InterPro" id="IPR024020">
    <property type="entry name" value="Anit_sigma_mycothiol_RsrA"/>
</dbReference>
<organism evidence="2">
    <name type="scientific">Rhodococcus hoagii (strain 103S)</name>
    <name type="common">Rhodococcus equi</name>
    <dbReference type="NCBI Taxonomy" id="685727"/>
    <lineage>
        <taxon>Bacteria</taxon>
        <taxon>Bacillati</taxon>
        <taxon>Actinomycetota</taxon>
        <taxon>Actinomycetes</taxon>
        <taxon>Mycobacteriales</taxon>
        <taxon>Nocardiaceae</taxon>
        <taxon>Prescottella</taxon>
    </lineage>
</organism>
<dbReference type="EMBL" id="FN563149">
    <property type="protein sequence ID" value="CBH49311.1"/>
    <property type="molecule type" value="Genomic_DNA"/>
</dbReference>
<dbReference type="Pfam" id="PF13490">
    <property type="entry name" value="zf-HC2"/>
    <property type="match status" value="1"/>
</dbReference>
<reference evidence="2" key="1">
    <citation type="journal article" date="2010" name="PLoS Genet.">
        <title>The genome of a pathogenic rhodococcus: cooptive virulence underpinned by key gene acquisitions.</title>
        <authorList>
            <person name="Letek M."/>
            <person name="Gonzalez P."/>
            <person name="Macarthur I."/>
            <person name="Rodriguez H."/>
            <person name="Freeman T.C."/>
            <person name="Valero-Rello A."/>
            <person name="Blanco M."/>
            <person name="Buckley T."/>
            <person name="Cherevach I."/>
            <person name="Fahey R."/>
            <person name="Hapeshi A."/>
            <person name="Holdstock J."/>
            <person name="Leadon D."/>
            <person name="Navas J."/>
            <person name="Ocampo A."/>
            <person name="Quail M.A."/>
            <person name="Sanders M."/>
            <person name="Scortti M.M."/>
            <person name="Prescott J.F."/>
            <person name="Fogarty U."/>
            <person name="Meijer W.G."/>
            <person name="Parkhill J."/>
            <person name="Bentley S.D."/>
            <person name="Vazquez-Boland J.A."/>
        </authorList>
    </citation>
    <scope>NUCLEOTIDE SEQUENCE [LARGE SCALE GENOMIC DNA]</scope>
    <source>
        <strain evidence="2 3">103S</strain>
    </source>
</reference>
<evidence type="ECO:0000313" key="2">
    <source>
        <dbReference type="EMBL" id="CBH49311.1"/>
    </source>
</evidence>
<sequence length="99" mass="11023">MTGENEFEQLDCSAVIADVWLLLDSECDEHSRARIEHHLETCGACFAAYGIEEKVKRLIGRKCGGDHAPAGLRERLSIEIRRTVVVSDAGPVVDRETDR</sequence>
<gene>
    <name evidence="2" type="ordered locus">REQ_33140</name>
</gene>